<proteinExistence type="predicted"/>
<keyword evidence="2" id="KW-1185">Reference proteome</keyword>
<sequence length="165" mass="19239">MKKIIPILFVVALISCNKQSDQIQALQKRVDSLEKKVAESYKPGFGEFMSGIQVHHNKLWFAGQNENWKLADFEIHEIMEAIVNIKKYQKDRKESEMIDMLNPALDNLDIAIEKQDPKLFKNSFISLTNTCNTCHRKTEFEFNVVKIPDQPPLSNQDFRNQLEKK</sequence>
<gene>
    <name evidence="1" type="ORF">EIB73_00545</name>
</gene>
<evidence type="ECO:0000313" key="1">
    <source>
        <dbReference type="EMBL" id="AZI31750.1"/>
    </source>
</evidence>
<name>A0A3G8XE73_9FLAO</name>
<dbReference type="OrthoDB" id="6402114at2"/>
<reference evidence="2" key="1">
    <citation type="submission" date="2018-11" db="EMBL/GenBank/DDBJ databases">
        <title>Proposal to divide the Flavobacteriaceae and reorganize its genera based on Amino Acid Identity values calculated from whole genome sequences.</title>
        <authorList>
            <person name="Nicholson A.C."/>
            <person name="Gulvik C.A."/>
            <person name="Whitney A.M."/>
            <person name="Humrighouse B.W."/>
            <person name="Bell M."/>
            <person name="Holmes B."/>
            <person name="Steigerwalt A.G."/>
            <person name="Villarma A."/>
            <person name="Sheth M."/>
            <person name="Batra D."/>
            <person name="Pryor J."/>
            <person name="Bernardet J.-F."/>
            <person name="Hugo C."/>
            <person name="Kampfer P."/>
            <person name="Newman J.D."/>
            <person name="McQuiston J.R."/>
        </authorList>
    </citation>
    <scope>NUCLEOTIDE SEQUENCE [LARGE SCALE GENOMIC DNA]</scope>
    <source>
        <strain evidence="2">G0081</strain>
    </source>
</reference>
<dbReference type="RefSeq" id="WP_125021606.1">
    <property type="nucleotide sequence ID" value="NZ_CP034159.1"/>
</dbReference>
<dbReference type="KEGG" id="ccas:EIB73_00545"/>
<dbReference type="AlphaFoldDB" id="A0A3G8XE73"/>
<dbReference type="Proteomes" id="UP000270185">
    <property type="component" value="Chromosome"/>
</dbReference>
<accession>A0A3G8XE73</accession>
<organism evidence="1 2">
    <name type="scientific">Kaistella carnis</name>
    <dbReference type="NCBI Taxonomy" id="1241979"/>
    <lineage>
        <taxon>Bacteria</taxon>
        <taxon>Pseudomonadati</taxon>
        <taxon>Bacteroidota</taxon>
        <taxon>Flavobacteriia</taxon>
        <taxon>Flavobacteriales</taxon>
        <taxon>Weeksellaceae</taxon>
        <taxon>Chryseobacterium group</taxon>
        <taxon>Kaistella</taxon>
    </lineage>
</organism>
<evidence type="ECO:0008006" key="3">
    <source>
        <dbReference type="Google" id="ProtNLM"/>
    </source>
</evidence>
<protein>
    <recommendedName>
        <fullName evidence="3">Cytochrome C</fullName>
    </recommendedName>
</protein>
<evidence type="ECO:0000313" key="2">
    <source>
        <dbReference type="Proteomes" id="UP000270185"/>
    </source>
</evidence>
<dbReference type="EMBL" id="CP034159">
    <property type="protein sequence ID" value="AZI31750.1"/>
    <property type="molecule type" value="Genomic_DNA"/>
</dbReference>
<dbReference type="PROSITE" id="PS51257">
    <property type="entry name" value="PROKAR_LIPOPROTEIN"/>
    <property type="match status" value="1"/>
</dbReference>